<dbReference type="InterPro" id="IPR003661">
    <property type="entry name" value="HisK_dim/P_dom"/>
</dbReference>
<dbReference type="InterPro" id="IPR036097">
    <property type="entry name" value="HisK_dim/P_sf"/>
</dbReference>
<reference evidence="20" key="1">
    <citation type="journal article" date="2014" name="Int. J. Syst. Evol. Microbiol.">
        <title>Complete genome sequence of Corynebacterium casei LMG S-19264T (=DSM 44701T), isolated from a smear-ripened cheese.</title>
        <authorList>
            <consortium name="US DOE Joint Genome Institute (JGI-PGF)"/>
            <person name="Walter F."/>
            <person name="Albersmeier A."/>
            <person name="Kalinowski J."/>
            <person name="Ruckert C."/>
        </authorList>
    </citation>
    <scope>NUCLEOTIDE SEQUENCE</scope>
    <source>
        <strain evidence="20">CGMCC 1.3617</strain>
    </source>
</reference>
<evidence type="ECO:0000256" key="5">
    <source>
        <dbReference type="ARBA" id="ARBA00022519"/>
    </source>
</evidence>
<dbReference type="Gene3D" id="1.10.287.130">
    <property type="match status" value="1"/>
</dbReference>
<keyword evidence="5" id="KW-0997">Cell inner membrane</keyword>
<dbReference type="PRINTS" id="PR00344">
    <property type="entry name" value="BCTRLSENSOR"/>
</dbReference>
<evidence type="ECO:0000259" key="19">
    <source>
        <dbReference type="PROSITE" id="PS50113"/>
    </source>
</evidence>
<keyword evidence="4" id="KW-1003">Cell membrane</keyword>
<dbReference type="InterPro" id="IPR005467">
    <property type="entry name" value="His_kinase_dom"/>
</dbReference>
<organism evidence="20 21">
    <name type="scientific">Neoroseomonas lacus</name>
    <dbReference type="NCBI Taxonomy" id="287609"/>
    <lineage>
        <taxon>Bacteria</taxon>
        <taxon>Pseudomonadati</taxon>
        <taxon>Pseudomonadota</taxon>
        <taxon>Alphaproteobacteria</taxon>
        <taxon>Acetobacterales</taxon>
        <taxon>Acetobacteraceae</taxon>
        <taxon>Neoroseomonas</taxon>
    </lineage>
</organism>
<evidence type="ECO:0000256" key="7">
    <source>
        <dbReference type="ARBA" id="ARBA00022679"/>
    </source>
</evidence>
<comment type="caution">
    <text evidence="20">The sequence shown here is derived from an EMBL/GenBank/DDBJ whole genome shotgun (WGS) entry which is preliminary data.</text>
</comment>
<keyword evidence="6" id="KW-0597">Phosphoprotein</keyword>
<keyword evidence="10" id="KW-0418">Kinase</keyword>
<evidence type="ECO:0000313" key="21">
    <source>
        <dbReference type="Proteomes" id="UP000661507"/>
    </source>
</evidence>
<dbReference type="SUPFAM" id="SSF55785">
    <property type="entry name" value="PYP-like sensor domain (PAS domain)"/>
    <property type="match status" value="1"/>
</dbReference>
<evidence type="ECO:0000256" key="12">
    <source>
        <dbReference type="ARBA" id="ARBA00022989"/>
    </source>
</evidence>
<keyword evidence="21" id="KW-1185">Reference proteome</keyword>
<dbReference type="Proteomes" id="UP000661507">
    <property type="component" value="Unassembled WGS sequence"/>
</dbReference>
<dbReference type="EMBL" id="BMKW01000002">
    <property type="protein sequence ID" value="GGJ04753.1"/>
    <property type="molecule type" value="Genomic_DNA"/>
</dbReference>
<feature type="transmembrane region" description="Helical" evidence="17">
    <location>
        <begin position="102"/>
        <end position="127"/>
    </location>
</feature>
<evidence type="ECO:0000256" key="14">
    <source>
        <dbReference type="ARBA" id="ARBA00023136"/>
    </source>
</evidence>
<dbReference type="AlphaFoldDB" id="A0A917KBB0"/>
<dbReference type="InterPro" id="IPR000700">
    <property type="entry name" value="PAS-assoc_C"/>
</dbReference>
<comment type="function">
    <text evidence="15">Member of the two-component regulatory system DctB/DctD involved in the transport of C4-dicarboxylates. DctB functions as a membrane-associated protein kinase that phosphorylates DctD in response to environmental signals.</text>
</comment>
<evidence type="ECO:0000256" key="6">
    <source>
        <dbReference type="ARBA" id="ARBA00022553"/>
    </source>
</evidence>
<keyword evidence="14 17" id="KW-0472">Membrane</keyword>
<dbReference type="InterPro" id="IPR035965">
    <property type="entry name" value="PAS-like_dom_sf"/>
</dbReference>
<proteinExistence type="predicted"/>
<feature type="domain" description="Histidine kinase" evidence="18">
    <location>
        <begin position="295"/>
        <end position="510"/>
    </location>
</feature>
<feature type="transmembrane region" description="Helical" evidence="17">
    <location>
        <begin position="27"/>
        <end position="58"/>
    </location>
</feature>
<dbReference type="PANTHER" id="PTHR43065:SF10">
    <property type="entry name" value="PEROXIDE STRESS-ACTIVATED HISTIDINE KINASE MAK3"/>
    <property type="match status" value="1"/>
</dbReference>
<accession>A0A917KBB0</accession>
<gene>
    <name evidence="20" type="ORF">GCM10011320_09580</name>
</gene>
<evidence type="ECO:0000256" key="17">
    <source>
        <dbReference type="SAM" id="Phobius"/>
    </source>
</evidence>
<evidence type="ECO:0000259" key="18">
    <source>
        <dbReference type="PROSITE" id="PS50109"/>
    </source>
</evidence>
<evidence type="ECO:0000256" key="11">
    <source>
        <dbReference type="ARBA" id="ARBA00022840"/>
    </source>
</evidence>
<sequence>MQSSGTAKDEWSSGLRPSHHAPRLGHLWIPAGLLTLAIFLVDILTPIDGAVAVLYVVVVLISGRSGRRRDTLIAAGVAILLTIYAYADTHGFRHIGSPTLRVFVSLAAIAIAGVLVLQGQTAAGALLRSERRYRRMFDASRIGIVEEDWRAIRSAVGGAPQDRDATVRRLRGLIRIVDVNPAMLVMLGWDTAAPIIGTAHNFLMVSERIFAETLDAYLRGDAFFEAEAEIMRANGNTLPALLSITFPPREDPDGTVLIFVVDTTERRQAQHALLRAQAELAHAARTATLGELSASIAHEVNQPLMAVVTSGEAGLRWLRRDEPDLAEVEQSITRIVAEGRRASQIVARIRSFVKKAPVQMELLDVATLVEDSVLLVESELSTVHVVLDRAVAPGLPALRGDRIQLQQILVNLMVNASQAMAAQSAPRRLRIAAHRDGEDRILITVGDTGPGIAPEDLPRLFEPFFTTRQEGLGMGLAICRTTAEAHGGRLAVESCQGEGTAFILRLPAAETELA</sequence>
<comment type="catalytic activity">
    <reaction evidence="1">
        <text>ATP + protein L-histidine = ADP + protein N-phospho-L-histidine.</text>
        <dbReference type="EC" id="2.7.13.3"/>
    </reaction>
</comment>
<dbReference type="CDD" id="cd00082">
    <property type="entry name" value="HisKA"/>
    <property type="match status" value="1"/>
</dbReference>
<dbReference type="SMART" id="SM00388">
    <property type="entry name" value="HisKA"/>
    <property type="match status" value="1"/>
</dbReference>
<evidence type="ECO:0000256" key="10">
    <source>
        <dbReference type="ARBA" id="ARBA00022777"/>
    </source>
</evidence>
<dbReference type="GO" id="GO:0005886">
    <property type="term" value="C:plasma membrane"/>
    <property type="evidence" value="ECO:0007669"/>
    <property type="project" value="UniProtKB-SubCell"/>
</dbReference>
<evidence type="ECO:0000256" key="8">
    <source>
        <dbReference type="ARBA" id="ARBA00022692"/>
    </source>
</evidence>
<dbReference type="GO" id="GO:0005524">
    <property type="term" value="F:ATP binding"/>
    <property type="evidence" value="ECO:0007669"/>
    <property type="project" value="UniProtKB-KW"/>
</dbReference>
<feature type="domain" description="PAC" evidence="19">
    <location>
        <begin position="224"/>
        <end position="275"/>
    </location>
</feature>
<evidence type="ECO:0000256" key="1">
    <source>
        <dbReference type="ARBA" id="ARBA00000085"/>
    </source>
</evidence>
<evidence type="ECO:0000256" key="9">
    <source>
        <dbReference type="ARBA" id="ARBA00022741"/>
    </source>
</evidence>
<evidence type="ECO:0000256" key="4">
    <source>
        <dbReference type="ARBA" id="ARBA00022475"/>
    </source>
</evidence>
<evidence type="ECO:0000313" key="20">
    <source>
        <dbReference type="EMBL" id="GGJ04753.1"/>
    </source>
</evidence>
<evidence type="ECO:0000256" key="3">
    <source>
        <dbReference type="ARBA" id="ARBA00012438"/>
    </source>
</evidence>
<dbReference type="Gene3D" id="3.30.565.10">
    <property type="entry name" value="Histidine kinase-like ATPase, C-terminal domain"/>
    <property type="match status" value="1"/>
</dbReference>
<dbReference type="Pfam" id="PF13426">
    <property type="entry name" value="PAS_9"/>
    <property type="match status" value="1"/>
</dbReference>
<dbReference type="Pfam" id="PF00512">
    <property type="entry name" value="HisKA"/>
    <property type="match status" value="1"/>
</dbReference>
<dbReference type="Pfam" id="PF02518">
    <property type="entry name" value="HATPase_c"/>
    <property type="match status" value="1"/>
</dbReference>
<dbReference type="InterPro" id="IPR004358">
    <property type="entry name" value="Sig_transdc_His_kin-like_C"/>
</dbReference>
<keyword evidence="12 17" id="KW-1133">Transmembrane helix</keyword>
<dbReference type="PROSITE" id="PS50113">
    <property type="entry name" value="PAC"/>
    <property type="match status" value="1"/>
</dbReference>
<keyword evidence="8 17" id="KW-0812">Transmembrane</keyword>
<dbReference type="InterPro" id="IPR036890">
    <property type="entry name" value="HATPase_C_sf"/>
</dbReference>
<dbReference type="CDD" id="cd00130">
    <property type="entry name" value="PAS"/>
    <property type="match status" value="1"/>
</dbReference>
<evidence type="ECO:0000256" key="2">
    <source>
        <dbReference type="ARBA" id="ARBA00004429"/>
    </source>
</evidence>
<dbReference type="EC" id="2.7.13.3" evidence="3"/>
<dbReference type="InterPro" id="IPR000014">
    <property type="entry name" value="PAS"/>
</dbReference>
<dbReference type="SUPFAM" id="SSF55874">
    <property type="entry name" value="ATPase domain of HSP90 chaperone/DNA topoisomerase II/histidine kinase"/>
    <property type="match status" value="1"/>
</dbReference>
<evidence type="ECO:0000256" key="15">
    <source>
        <dbReference type="ARBA" id="ARBA00059004"/>
    </source>
</evidence>
<keyword evidence="7" id="KW-0808">Transferase</keyword>
<dbReference type="RefSeq" id="WP_188965784.1">
    <property type="nucleotide sequence ID" value="NZ_BMKW01000002.1"/>
</dbReference>
<dbReference type="PROSITE" id="PS50109">
    <property type="entry name" value="HIS_KIN"/>
    <property type="match status" value="1"/>
</dbReference>
<keyword evidence="13" id="KW-0902">Two-component regulatory system</keyword>
<name>A0A917KBB0_9PROT</name>
<dbReference type="Gene3D" id="3.30.450.20">
    <property type="entry name" value="PAS domain"/>
    <property type="match status" value="1"/>
</dbReference>
<dbReference type="SUPFAM" id="SSF47384">
    <property type="entry name" value="Homodimeric domain of signal transducing histidine kinase"/>
    <property type="match status" value="1"/>
</dbReference>
<evidence type="ECO:0000256" key="16">
    <source>
        <dbReference type="ARBA" id="ARBA00073143"/>
    </source>
</evidence>
<dbReference type="InterPro" id="IPR003594">
    <property type="entry name" value="HATPase_dom"/>
</dbReference>
<dbReference type="PANTHER" id="PTHR43065">
    <property type="entry name" value="SENSOR HISTIDINE KINASE"/>
    <property type="match status" value="1"/>
</dbReference>
<dbReference type="SMART" id="SM00387">
    <property type="entry name" value="HATPase_c"/>
    <property type="match status" value="1"/>
</dbReference>
<dbReference type="FunFam" id="1.10.287.130:FF:000049">
    <property type="entry name" value="C4-dicarboxylate transport sensor protein DctB"/>
    <property type="match status" value="1"/>
</dbReference>
<keyword evidence="11" id="KW-0067">ATP-binding</keyword>
<feature type="transmembrane region" description="Helical" evidence="17">
    <location>
        <begin position="70"/>
        <end position="87"/>
    </location>
</feature>
<reference evidence="20" key="2">
    <citation type="submission" date="2020-09" db="EMBL/GenBank/DDBJ databases">
        <authorList>
            <person name="Sun Q."/>
            <person name="Zhou Y."/>
        </authorList>
    </citation>
    <scope>NUCLEOTIDE SEQUENCE</scope>
    <source>
        <strain evidence="20">CGMCC 1.3617</strain>
    </source>
</reference>
<comment type="subcellular location">
    <subcellularLocation>
        <location evidence="2">Cell inner membrane</location>
        <topology evidence="2">Multi-pass membrane protein</topology>
    </subcellularLocation>
</comment>
<evidence type="ECO:0000256" key="13">
    <source>
        <dbReference type="ARBA" id="ARBA00023012"/>
    </source>
</evidence>
<protein>
    <recommendedName>
        <fullName evidence="16">C4-dicarboxylate transport sensor protein DctB</fullName>
        <ecNumber evidence="3">2.7.13.3</ecNumber>
    </recommendedName>
</protein>
<dbReference type="GO" id="GO:0000155">
    <property type="term" value="F:phosphorelay sensor kinase activity"/>
    <property type="evidence" value="ECO:0007669"/>
    <property type="project" value="InterPro"/>
</dbReference>
<keyword evidence="9" id="KW-0547">Nucleotide-binding</keyword>